<comment type="caution">
    <text evidence="8">The sequence shown here is derived from an EMBL/GenBank/DDBJ whole genome shotgun (WGS) entry which is preliminary data.</text>
</comment>
<dbReference type="GO" id="GO:0016757">
    <property type="term" value="F:glycosyltransferase activity"/>
    <property type="evidence" value="ECO:0007669"/>
    <property type="project" value="UniProtKB-KW"/>
</dbReference>
<evidence type="ECO:0000256" key="4">
    <source>
        <dbReference type="ARBA" id="ARBA00022968"/>
    </source>
</evidence>
<proteinExistence type="inferred from homology"/>
<evidence type="ECO:0000259" key="7">
    <source>
        <dbReference type="Pfam" id="PF03016"/>
    </source>
</evidence>
<feature type="domain" description="Exostosin GT47" evidence="7">
    <location>
        <begin position="248"/>
        <end position="528"/>
    </location>
</feature>
<keyword evidence="6" id="KW-0472">Membrane</keyword>
<keyword evidence="3" id="KW-0808">Transferase</keyword>
<keyword evidence="9" id="KW-1185">Reference proteome</keyword>
<dbReference type="EMBL" id="JADFTS010000003">
    <property type="protein sequence ID" value="KAF9613041.1"/>
    <property type="molecule type" value="Genomic_DNA"/>
</dbReference>
<gene>
    <name evidence="8" type="ORF">IFM89_005475</name>
</gene>
<dbReference type="Proteomes" id="UP000631114">
    <property type="component" value="Unassembled WGS sequence"/>
</dbReference>
<evidence type="ECO:0000313" key="9">
    <source>
        <dbReference type="Proteomes" id="UP000631114"/>
    </source>
</evidence>
<protein>
    <recommendedName>
        <fullName evidence="7">Exostosin GT47 domain-containing protein</fullName>
    </recommendedName>
</protein>
<dbReference type="InterPro" id="IPR004263">
    <property type="entry name" value="Exostosin"/>
</dbReference>
<dbReference type="GO" id="GO:0000139">
    <property type="term" value="C:Golgi membrane"/>
    <property type="evidence" value="ECO:0007669"/>
    <property type="project" value="UniProtKB-SubCell"/>
</dbReference>
<evidence type="ECO:0000256" key="1">
    <source>
        <dbReference type="ARBA" id="ARBA00004323"/>
    </source>
</evidence>
<dbReference type="InterPro" id="IPR040911">
    <property type="entry name" value="Exostosin_GT47"/>
</dbReference>
<evidence type="ECO:0000256" key="6">
    <source>
        <dbReference type="SAM" id="Phobius"/>
    </source>
</evidence>
<dbReference type="OrthoDB" id="1924787at2759"/>
<evidence type="ECO:0000256" key="5">
    <source>
        <dbReference type="ARBA" id="ARBA00023034"/>
    </source>
</evidence>
<comment type="similarity">
    <text evidence="2">Belongs to the glycosyltransferase 47 family.</text>
</comment>
<keyword evidence="6" id="KW-1133">Transmembrane helix</keyword>
<accession>A0A835I913</accession>
<name>A0A835I913_9MAGN</name>
<organism evidence="8 9">
    <name type="scientific">Coptis chinensis</name>
    <dbReference type="NCBI Taxonomy" id="261450"/>
    <lineage>
        <taxon>Eukaryota</taxon>
        <taxon>Viridiplantae</taxon>
        <taxon>Streptophyta</taxon>
        <taxon>Embryophyta</taxon>
        <taxon>Tracheophyta</taxon>
        <taxon>Spermatophyta</taxon>
        <taxon>Magnoliopsida</taxon>
        <taxon>Ranunculales</taxon>
        <taxon>Ranunculaceae</taxon>
        <taxon>Coptidoideae</taxon>
        <taxon>Coptis</taxon>
    </lineage>
</organism>
<dbReference type="PANTHER" id="PTHR11062">
    <property type="entry name" value="EXOSTOSIN HEPARAN SULFATE GLYCOSYLTRANSFERASE -RELATED"/>
    <property type="match status" value="1"/>
</dbReference>
<feature type="transmembrane region" description="Helical" evidence="6">
    <location>
        <begin position="20"/>
        <end position="38"/>
    </location>
</feature>
<evidence type="ECO:0000256" key="2">
    <source>
        <dbReference type="ARBA" id="ARBA00010271"/>
    </source>
</evidence>
<sequence length="579" mass="66569">MAYMVVQFKKLCQVETRRLVMLVGIMAVSVLVLQTLTLPSRNSLTYLFPRNSILVQEESSLHFSILSESKLTDSSIEVDKFSQVSNVWEELEDDSETKGKVLDLENDLETKNVWEVDRTELDNSESSTKKVSELNREEIIQAPGIGSTIETGRESEQGISAMNKTQIGSPISNISVVISNTTVKKLRCNMPPKSVMTISEMNSLQLRRRASVIKEKPQWSTILSSKPPNPALGFPFMKMARSYELMDRLLKVYVYRDGEKPIFHLPILKGLYAAEGWFMKLMEGNKKFIVKDPKKAHLYYMPFSTRMLEHSLYVPNSHNRTNLAAYLRNYTEMIAAKYSFWNRTGGADHFFVACHDWAPYETRHHMERCIKSMCNADVTQGFKIGKDVSLPETYVRSARNPLRDVGGEPPSNRSILAFFAGSMHGYLRPILLSHWENKDPDMKIFGRMPFGVASKMNYIRHMKTSKYCICAKGFEVNSPRVVEAIFYECVPVIISDNFVPPFFDVLNWDAFAVIVAEKDIPKLKEILLSISYEKYLAMQLAVKKVQRHFLWHSKPVKYDLFHMTLHSIWNSRVFMLKPK</sequence>
<dbReference type="Pfam" id="PF03016">
    <property type="entry name" value="Exostosin_GT47"/>
    <property type="match status" value="1"/>
</dbReference>
<keyword evidence="4" id="KW-0735">Signal-anchor</keyword>
<dbReference type="PANTHER" id="PTHR11062:SF210">
    <property type="entry name" value="EXOSTOSIN FAMILY PROTEIN"/>
    <property type="match status" value="1"/>
</dbReference>
<reference evidence="8 9" key="1">
    <citation type="submission" date="2020-10" db="EMBL/GenBank/DDBJ databases">
        <title>The Coptis chinensis genome and diversification of protoberbering-type alkaloids.</title>
        <authorList>
            <person name="Wang B."/>
            <person name="Shu S."/>
            <person name="Song C."/>
            <person name="Liu Y."/>
        </authorList>
    </citation>
    <scope>NUCLEOTIDE SEQUENCE [LARGE SCALE GENOMIC DNA]</scope>
    <source>
        <strain evidence="8">HL-2020</strain>
        <tissue evidence="8">Leaf</tissue>
    </source>
</reference>
<evidence type="ECO:0000313" key="8">
    <source>
        <dbReference type="EMBL" id="KAF9613041.1"/>
    </source>
</evidence>
<keyword evidence="3" id="KW-0328">Glycosyltransferase</keyword>
<evidence type="ECO:0000256" key="3">
    <source>
        <dbReference type="ARBA" id="ARBA00022676"/>
    </source>
</evidence>
<keyword evidence="6" id="KW-0812">Transmembrane</keyword>
<keyword evidence="5" id="KW-0333">Golgi apparatus</keyword>
<dbReference type="AlphaFoldDB" id="A0A835I913"/>
<comment type="subcellular location">
    <subcellularLocation>
        <location evidence="1">Golgi apparatus membrane</location>
        <topology evidence="1">Single-pass type II membrane protein</topology>
    </subcellularLocation>
</comment>